<evidence type="ECO:0000313" key="2">
    <source>
        <dbReference type="Proteomes" id="UP001142055"/>
    </source>
</evidence>
<proteinExistence type="predicted"/>
<dbReference type="EMBL" id="JAPWDV010000004">
    <property type="protein sequence ID" value="KAJ6216104.1"/>
    <property type="molecule type" value="Genomic_DNA"/>
</dbReference>
<name>A0A9Q0LZ46_BLOTA</name>
<accession>A0A9Q0LZ46</accession>
<protein>
    <submittedName>
        <fullName evidence="1">Uncharacterized protein</fullName>
    </submittedName>
</protein>
<organism evidence="1 2">
    <name type="scientific">Blomia tropicalis</name>
    <name type="common">Mite</name>
    <dbReference type="NCBI Taxonomy" id="40697"/>
    <lineage>
        <taxon>Eukaryota</taxon>
        <taxon>Metazoa</taxon>
        <taxon>Ecdysozoa</taxon>
        <taxon>Arthropoda</taxon>
        <taxon>Chelicerata</taxon>
        <taxon>Arachnida</taxon>
        <taxon>Acari</taxon>
        <taxon>Acariformes</taxon>
        <taxon>Sarcoptiformes</taxon>
        <taxon>Astigmata</taxon>
        <taxon>Glycyphagoidea</taxon>
        <taxon>Echimyopodidae</taxon>
        <taxon>Blomia</taxon>
    </lineage>
</organism>
<dbReference type="AlphaFoldDB" id="A0A9Q0LZ46"/>
<gene>
    <name evidence="1" type="ORF">RDWZM_010604</name>
</gene>
<dbReference type="Proteomes" id="UP001142055">
    <property type="component" value="Chromosome 4"/>
</dbReference>
<evidence type="ECO:0000313" key="1">
    <source>
        <dbReference type="EMBL" id="KAJ6216104.1"/>
    </source>
</evidence>
<keyword evidence="2" id="KW-1185">Reference proteome</keyword>
<sequence>MSRWDKYHIMVKRIESTIDLEFTDDESEVDKILLQRRSKNNDQELRSYRDESLMDVAQSISKFCGNLEQWSTFKEMVEESILNDQHSMDAYKGILF</sequence>
<comment type="caution">
    <text evidence="1">The sequence shown here is derived from an EMBL/GenBank/DDBJ whole genome shotgun (WGS) entry which is preliminary data.</text>
</comment>
<reference evidence="1" key="1">
    <citation type="submission" date="2022-12" db="EMBL/GenBank/DDBJ databases">
        <title>Genome assemblies of Blomia tropicalis.</title>
        <authorList>
            <person name="Cui Y."/>
        </authorList>
    </citation>
    <scope>NUCLEOTIDE SEQUENCE</scope>
    <source>
        <tissue evidence="1">Adult mites</tissue>
    </source>
</reference>